<comment type="caution">
    <text evidence="1">The sequence shown here is derived from an EMBL/GenBank/DDBJ whole genome shotgun (WGS) entry which is preliminary data.</text>
</comment>
<evidence type="ECO:0000313" key="1">
    <source>
        <dbReference type="EMBL" id="CAK9036592.1"/>
    </source>
</evidence>
<dbReference type="Proteomes" id="UP001642484">
    <property type="component" value="Unassembled WGS sequence"/>
</dbReference>
<accession>A0ABP0LE81</accession>
<protein>
    <submittedName>
        <fullName evidence="1">Uncharacterized protein</fullName>
    </submittedName>
</protein>
<evidence type="ECO:0000313" key="2">
    <source>
        <dbReference type="Proteomes" id="UP001642484"/>
    </source>
</evidence>
<sequence>MFCTCSLYRLYRQDWTSRGHRNHLIFILRRTHLAPKHIYFPCSCSFQRFQVWNSVGHERPRWVTPLMGTLLVHALCAVPLPRAWVPGTPRPGRPRVPREVQRVPLRVTLREVTHVPSRPLKTRVKQTISAGRRLKKIENLMDMAESMLEVKIEEARSGGAELPKKRKRRPKFTKWAQKTPSDEYEGAYGEITELGGQIARWLPDVLMGDGIWKEPLVSDDLAMLFDAFSPDLETELAPVVVYALQKALKKAPLPEVTIILEAMATARHSYDEAYKELGQWGSQLCLDADDDEVAEFGFALARATQRIPKQCQLMLKEGLQVHLTQLPGGKVRLMAWAAEEAGAKLQLWGEPPKEVEPDLAEHIWNTCSTLASSSDSRTRNARLRAGWPLPIVEVSSILTSEQLESLITLANTQDLWRPSARRGADHPEAGQALPGVPWTALLSAPERRTAPAAEAMRRWVAEAFGAPKEHVEAVRLIRYRQGEAASVARSDARPPEDTSLWLSGQRLAVVMLQLNQPNAVPGDGLTDFPNLEEGRGLQLSLTRGSALIWPTVNQDGTPTELAQRRALPLKTPGQVKYLALTWLRVGPAPGESGGAPA</sequence>
<proteinExistence type="predicted"/>
<name>A0ABP0LE81_9DINO</name>
<dbReference type="EMBL" id="CAXAMN010011891">
    <property type="protein sequence ID" value="CAK9036592.1"/>
    <property type="molecule type" value="Genomic_DNA"/>
</dbReference>
<reference evidence="1 2" key="1">
    <citation type="submission" date="2024-02" db="EMBL/GenBank/DDBJ databases">
        <authorList>
            <person name="Chen Y."/>
            <person name="Shah S."/>
            <person name="Dougan E. K."/>
            <person name="Thang M."/>
            <person name="Chan C."/>
        </authorList>
    </citation>
    <scope>NUCLEOTIDE SEQUENCE [LARGE SCALE GENOMIC DNA]</scope>
</reference>
<keyword evidence="2" id="KW-1185">Reference proteome</keyword>
<organism evidence="1 2">
    <name type="scientific">Durusdinium trenchii</name>
    <dbReference type="NCBI Taxonomy" id="1381693"/>
    <lineage>
        <taxon>Eukaryota</taxon>
        <taxon>Sar</taxon>
        <taxon>Alveolata</taxon>
        <taxon>Dinophyceae</taxon>
        <taxon>Suessiales</taxon>
        <taxon>Symbiodiniaceae</taxon>
        <taxon>Durusdinium</taxon>
    </lineage>
</organism>
<gene>
    <name evidence="1" type="ORF">CCMP2556_LOCUS20349</name>
</gene>
<dbReference type="Gene3D" id="2.60.120.620">
    <property type="entry name" value="q2cbj1_9rhob like domain"/>
    <property type="match status" value="1"/>
</dbReference>